<dbReference type="Proteomes" id="UP000694888">
    <property type="component" value="Unplaced"/>
</dbReference>
<evidence type="ECO:0000313" key="5">
    <source>
        <dbReference type="RefSeq" id="XP_005094073.1"/>
    </source>
</evidence>
<sequence length="301" mass="33742">MANNGGSEFVIRNIKQDEVEETFDMIARLGWNLTKEKFKMLCEKKPNNFYVAVTQDGEVAATLSCTPTFADEYILGNVIVKETMQKRGLGRRIVEDILEMVPRKIVHLVSLPAVNKFYLNLGFKLSDPQQGHIISHIVTDVQLLDNKVKTIKGVADDISIAPLDESSLEDLIQFDHRLRGYDNSLFVSTLAVCSRLLVARNKSQNNKIVGYVAAFLKKDEIILDGLNAESDDVAALLFREILNQFPGTVKVKLQMFDSNQFLLQFGGEATTERYNRFSLGGNPTIVPEATAYNVSDCDFTH</sequence>
<protein>
    <submittedName>
        <fullName evidence="3 4">Uncharacterized protein LOC101849829 isoform X1</fullName>
    </submittedName>
</protein>
<dbReference type="PANTHER" id="PTHR47237">
    <property type="entry name" value="SLL0310 PROTEIN"/>
    <property type="match status" value="1"/>
</dbReference>
<dbReference type="RefSeq" id="XP_005094072.1">
    <property type="nucleotide sequence ID" value="XM_005094015.3"/>
</dbReference>
<evidence type="ECO:0000313" key="3">
    <source>
        <dbReference type="RefSeq" id="XP_005094071.1"/>
    </source>
</evidence>
<name>A0ABM0JHZ9_APLCA</name>
<dbReference type="PANTHER" id="PTHR47237:SF1">
    <property type="entry name" value="SLL0310 PROTEIN"/>
    <property type="match status" value="1"/>
</dbReference>
<dbReference type="RefSeq" id="XP_005094071.1">
    <property type="nucleotide sequence ID" value="XM_005094014.3"/>
</dbReference>
<dbReference type="GeneID" id="101849829"/>
<accession>A0ABM0JHZ9</accession>
<dbReference type="SUPFAM" id="SSF55729">
    <property type="entry name" value="Acyl-CoA N-acyltransferases (Nat)"/>
    <property type="match status" value="1"/>
</dbReference>
<dbReference type="PROSITE" id="PS51186">
    <property type="entry name" value="GNAT"/>
    <property type="match status" value="1"/>
</dbReference>
<dbReference type="Pfam" id="PF13508">
    <property type="entry name" value="Acetyltransf_7"/>
    <property type="match status" value="1"/>
</dbReference>
<dbReference type="InterPro" id="IPR016181">
    <property type="entry name" value="Acyl_CoA_acyltransferase"/>
</dbReference>
<dbReference type="Gene3D" id="3.40.630.30">
    <property type="match status" value="1"/>
</dbReference>
<evidence type="ECO:0000313" key="4">
    <source>
        <dbReference type="RefSeq" id="XP_005094072.1"/>
    </source>
</evidence>
<keyword evidence="2" id="KW-1185">Reference proteome</keyword>
<evidence type="ECO:0000313" key="2">
    <source>
        <dbReference type="Proteomes" id="UP000694888"/>
    </source>
</evidence>
<reference evidence="3 4" key="1">
    <citation type="submission" date="2025-05" db="UniProtKB">
        <authorList>
            <consortium name="RefSeq"/>
        </authorList>
    </citation>
    <scope>IDENTIFICATION</scope>
</reference>
<dbReference type="RefSeq" id="XP_005094073.1">
    <property type="nucleotide sequence ID" value="XM_005094016.3"/>
</dbReference>
<proteinExistence type="predicted"/>
<dbReference type="InterPro" id="IPR052729">
    <property type="entry name" value="Acyl/Acetyltrans_Enzymes"/>
</dbReference>
<dbReference type="InterPro" id="IPR000182">
    <property type="entry name" value="GNAT_dom"/>
</dbReference>
<evidence type="ECO:0000259" key="1">
    <source>
        <dbReference type="PROSITE" id="PS51186"/>
    </source>
</evidence>
<organism evidence="2 3">
    <name type="scientific">Aplysia californica</name>
    <name type="common">California sea hare</name>
    <dbReference type="NCBI Taxonomy" id="6500"/>
    <lineage>
        <taxon>Eukaryota</taxon>
        <taxon>Metazoa</taxon>
        <taxon>Spiralia</taxon>
        <taxon>Lophotrochozoa</taxon>
        <taxon>Mollusca</taxon>
        <taxon>Gastropoda</taxon>
        <taxon>Heterobranchia</taxon>
        <taxon>Euthyneura</taxon>
        <taxon>Tectipleura</taxon>
        <taxon>Aplysiida</taxon>
        <taxon>Aplysioidea</taxon>
        <taxon>Aplysiidae</taxon>
        <taxon>Aplysia</taxon>
    </lineage>
</organism>
<gene>
    <name evidence="3 4 5" type="primary">LOC101849829</name>
</gene>
<feature type="domain" description="N-acetyltransferase" evidence="1">
    <location>
        <begin position="9"/>
        <end position="144"/>
    </location>
</feature>
<dbReference type="CDD" id="cd04301">
    <property type="entry name" value="NAT_SF"/>
    <property type="match status" value="1"/>
</dbReference>